<keyword evidence="1" id="KW-0808">Transferase</keyword>
<dbReference type="STRING" id="1403537.Q428_13525"/>
<keyword evidence="5" id="KW-1185">Reference proteome</keyword>
<evidence type="ECO:0000313" key="4">
    <source>
        <dbReference type="EMBL" id="EYE87405.1"/>
    </source>
</evidence>
<dbReference type="InterPro" id="IPR002173">
    <property type="entry name" value="Carboh/pur_kinase_PfkB_CS"/>
</dbReference>
<dbReference type="PROSITE" id="PS00584">
    <property type="entry name" value="PFKB_KINASES_2"/>
    <property type="match status" value="1"/>
</dbReference>
<dbReference type="PANTHER" id="PTHR10584:SF166">
    <property type="entry name" value="RIBOKINASE"/>
    <property type="match status" value="1"/>
</dbReference>
<dbReference type="Gene3D" id="3.40.1190.20">
    <property type="match status" value="1"/>
</dbReference>
<proteinExistence type="predicted"/>
<dbReference type="InterPro" id="IPR011611">
    <property type="entry name" value="PfkB_dom"/>
</dbReference>
<evidence type="ECO:0000313" key="5">
    <source>
        <dbReference type="Proteomes" id="UP000019681"/>
    </source>
</evidence>
<dbReference type="GO" id="GO:0005829">
    <property type="term" value="C:cytosol"/>
    <property type="evidence" value="ECO:0007669"/>
    <property type="project" value="TreeGrafter"/>
</dbReference>
<dbReference type="EMBL" id="AZQP01000059">
    <property type="protein sequence ID" value="EYE87405.1"/>
    <property type="molecule type" value="Genomic_DNA"/>
</dbReference>
<dbReference type="GO" id="GO:0016301">
    <property type="term" value="F:kinase activity"/>
    <property type="evidence" value="ECO:0007669"/>
    <property type="project" value="UniProtKB-KW"/>
</dbReference>
<organism evidence="4 5">
    <name type="scientific">Fervidicella metallireducens AeB</name>
    <dbReference type="NCBI Taxonomy" id="1403537"/>
    <lineage>
        <taxon>Bacteria</taxon>
        <taxon>Bacillati</taxon>
        <taxon>Bacillota</taxon>
        <taxon>Clostridia</taxon>
        <taxon>Eubacteriales</taxon>
        <taxon>Clostridiaceae</taxon>
        <taxon>Fervidicella</taxon>
    </lineage>
</organism>
<dbReference type="Proteomes" id="UP000019681">
    <property type="component" value="Unassembled WGS sequence"/>
</dbReference>
<dbReference type="AlphaFoldDB" id="A0A017RU28"/>
<protein>
    <recommendedName>
        <fullName evidence="3">Carbohydrate kinase PfkB domain-containing protein</fullName>
    </recommendedName>
</protein>
<accession>A0A017RU28</accession>
<dbReference type="SUPFAM" id="SSF53613">
    <property type="entry name" value="Ribokinase-like"/>
    <property type="match status" value="1"/>
</dbReference>
<name>A0A017RU28_9CLOT</name>
<gene>
    <name evidence="4" type="ORF">Q428_13525</name>
</gene>
<comment type="caution">
    <text evidence="4">The sequence shown here is derived from an EMBL/GenBank/DDBJ whole genome shotgun (WGS) entry which is preliminary data.</text>
</comment>
<evidence type="ECO:0000256" key="1">
    <source>
        <dbReference type="ARBA" id="ARBA00022679"/>
    </source>
</evidence>
<dbReference type="Pfam" id="PF00294">
    <property type="entry name" value="PfkB"/>
    <property type="match status" value="1"/>
</dbReference>
<evidence type="ECO:0000256" key="2">
    <source>
        <dbReference type="ARBA" id="ARBA00022777"/>
    </source>
</evidence>
<feature type="domain" description="Carbohydrate kinase PfkB" evidence="3">
    <location>
        <begin position="2"/>
        <end position="117"/>
    </location>
</feature>
<dbReference type="InterPro" id="IPR029056">
    <property type="entry name" value="Ribokinase-like"/>
</dbReference>
<reference evidence="4 5" key="1">
    <citation type="journal article" date="2014" name="Genome Announc.">
        <title>Draft Genome Sequence of Fervidicella metallireducens Strain AeBT, an Iron-Reducing Thermoanaerobe from the Great Artesian Basin.</title>
        <authorList>
            <person name="Patel B.K."/>
        </authorList>
    </citation>
    <scope>NUCLEOTIDE SEQUENCE [LARGE SCALE GENOMIC DNA]</scope>
    <source>
        <strain evidence="4 5">AeB</strain>
    </source>
</reference>
<dbReference type="PANTHER" id="PTHR10584">
    <property type="entry name" value="SUGAR KINASE"/>
    <property type="match status" value="1"/>
</dbReference>
<sequence length="129" mass="14025">MPNETEVYELTKIEVNDLKTAEAAANKFLEKGVKYVIITLGEKGAALVTKEMSQIVPAYKVDAVDTTAAGDSFIGGLAKKLSECDEINFEKLIEGIKFANKVSSIVVTRKGAQTSLPYLSEVVEMYGEE</sequence>
<keyword evidence="2" id="KW-0418">Kinase</keyword>
<evidence type="ECO:0000259" key="3">
    <source>
        <dbReference type="Pfam" id="PF00294"/>
    </source>
</evidence>